<protein>
    <submittedName>
        <fullName evidence="1">Uncharacterized protein</fullName>
    </submittedName>
</protein>
<sequence length="80" mass="8958">MLAMNTALPPRHTPLPILLPILFPNHHLHLPSPLYRRTRTVAIAGRLGNKDLTAALYYRVLWEHRGSVCPPRSPPVVAPP</sequence>
<evidence type="ECO:0000313" key="1">
    <source>
        <dbReference type="EMBL" id="MPC63766.1"/>
    </source>
</evidence>
<dbReference type="EMBL" id="VSRR010021234">
    <property type="protein sequence ID" value="MPC63766.1"/>
    <property type="molecule type" value="Genomic_DNA"/>
</dbReference>
<accession>A0A5B7H1N4</accession>
<gene>
    <name evidence="1" type="ORF">E2C01_057869</name>
</gene>
<dbReference type="Proteomes" id="UP000324222">
    <property type="component" value="Unassembled WGS sequence"/>
</dbReference>
<name>A0A5B7H1N4_PORTR</name>
<evidence type="ECO:0000313" key="2">
    <source>
        <dbReference type="Proteomes" id="UP000324222"/>
    </source>
</evidence>
<keyword evidence="2" id="KW-1185">Reference proteome</keyword>
<organism evidence="1 2">
    <name type="scientific">Portunus trituberculatus</name>
    <name type="common">Swimming crab</name>
    <name type="synonym">Neptunus trituberculatus</name>
    <dbReference type="NCBI Taxonomy" id="210409"/>
    <lineage>
        <taxon>Eukaryota</taxon>
        <taxon>Metazoa</taxon>
        <taxon>Ecdysozoa</taxon>
        <taxon>Arthropoda</taxon>
        <taxon>Crustacea</taxon>
        <taxon>Multicrustacea</taxon>
        <taxon>Malacostraca</taxon>
        <taxon>Eumalacostraca</taxon>
        <taxon>Eucarida</taxon>
        <taxon>Decapoda</taxon>
        <taxon>Pleocyemata</taxon>
        <taxon>Brachyura</taxon>
        <taxon>Eubrachyura</taxon>
        <taxon>Portunoidea</taxon>
        <taxon>Portunidae</taxon>
        <taxon>Portuninae</taxon>
        <taxon>Portunus</taxon>
    </lineage>
</organism>
<dbReference type="AlphaFoldDB" id="A0A5B7H1N4"/>
<proteinExistence type="predicted"/>
<comment type="caution">
    <text evidence="1">The sequence shown here is derived from an EMBL/GenBank/DDBJ whole genome shotgun (WGS) entry which is preliminary data.</text>
</comment>
<reference evidence="1 2" key="1">
    <citation type="submission" date="2019-05" db="EMBL/GenBank/DDBJ databases">
        <title>Another draft genome of Portunus trituberculatus and its Hox gene families provides insights of decapod evolution.</title>
        <authorList>
            <person name="Jeong J.-H."/>
            <person name="Song I."/>
            <person name="Kim S."/>
            <person name="Choi T."/>
            <person name="Kim D."/>
            <person name="Ryu S."/>
            <person name="Kim W."/>
        </authorList>
    </citation>
    <scope>NUCLEOTIDE SEQUENCE [LARGE SCALE GENOMIC DNA]</scope>
    <source>
        <tissue evidence="1">Muscle</tissue>
    </source>
</reference>